<keyword evidence="2" id="KW-1185">Reference proteome</keyword>
<dbReference type="EMBL" id="JAGYHF010000001">
    <property type="protein sequence ID" value="MBS4076775.1"/>
    <property type="molecule type" value="Genomic_DNA"/>
</dbReference>
<reference evidence="1 2" key="1">
    <citation type="submission" date="2021-04" db="EMBL/GenBank/DDBJ databases">
        <title>Pseudomonas rustica sp. nov. isolated from raw milk.</title>
        <authorList>
            <person name="Fiedler G."/>
            <person name="Gieschler S."/>
            <person name="Kabisch J."/>
            <person name="Grimmler C."/>
            <person name="Brinks E."/>
            <person name="Wagner N."/>
            <person name="Hetzer B."/>
            <person name="Franz C.M.A.P."/>
            <person name="Boehnlein C."/>
        </authorList>
    </citation>
    <scope>NUCLEOTIDE SEQUENCE [LARGE SCALE GENOMIC DNA]</scope>
    <source>
        <strain evidence="1 2">MBT-4</strain>
    </source>
</reference>
<protein>
    <submittedName>
        <fullName evidence="1">Uncharacterized protein</fullName>
    </submittedName>
</protein>
<name>A0ABS5MR57_9PSED</name>
<evidence type="ECO:0000313" key="1">
    <source>
        <dbReference type="EMBL" id="MBS4076775.1"/>
    </source>
</evidence>
<accession>A0ABS5MR57</accession>
<evidence type="ECO:0000313" key="2">
    <source>
        <dbReference type="Proteomes" id="UP000676035"/>
    </source>
</evidence>
<comment type="caution">
    <text evidence="1">The sequence shown here is derived from an EMBL/GenBank/DDBJ whole genome shotgun (WGS) entry which is preliminary data.</text>
</comment>
<gene>
    <name evidence="1" type="ORF">KFS80_00520</name>
</gene>
<sequence length="80" mass="8965">MTLLPVFCPEGDPVALDDTFQYVVLSTLQWKDANLKVMIKAAKQRFAVLYNQPLEDRFAIETLEQAHIKGAMSGVKVVVL</sequence>
<proteinExistence type="predicted"/>
<dbReference type="RefSeq" id="WP_052491556.1">
    <property type="nucleotide sequence ID" value="NZ_JAGYHF010000001.1"/>
</dbReference>
<dbReference type="Proteomes" id="UP000676035">
    <property type="component" value="Unassembled WGS sequence"/>
</dbReference>
<organism evidence="1 2">
    <name type="scientific">Pseudomonas rustica</name>
    <dbReference type="NCBI Taxonomy" id="2827099"/>
    <lineage>
        <taxon>Bacteria</taxon>
        <taxon>Pseudomonadati</taxon>
        <taxon>Pseudomonadota</taxon>
        <taxon>Gammaproteobacteria</taxon>
        <taxon>Pseudomonadales</taxon>
        <taxon>Pseudomonadaceae</taxon>
        <taxon>Pseudomonas</taxon>
    </lineage>
</organism>